<keyword evidence="3" id="KW-1185">Reference proteome</keyword>
<protein>
    <recommendedName>
        <fullName evidence="1">Alpha-carbonic anhydrase domain-containing protein</fullName>
    </recommendedName>
</protein>
<accession>A0A4Y2NM94</accession>
<feature type="domain" description="Alpha-carbonic anhydrase" evidence="1">
    <location>
        <begin position="1"/>
        <end position="93"/>
    </location>
</feature>
<dbReference type="Proteomes" id="UP000499080">
    <property type="component" value="Unassembled WGS sequence"/>
</dbReference>
<evidence type="ECO:0000313" key="3">
    <source>
        <dbReference type="Proteomes" id="UP000499080"/>
    </source>
</evidence>
<evidence type="ECO:0000313" key="2">
    <source>
        <dbReference type="EMBL" id="GBN40421.1"/>
    </source>
</evidence>
<dbReference type="PROSITE" id="PS51144">
    <property type="entry name" value="ALPHA_CA_2"/>
    <property type="match status" value="1"/>
</dbReference>
<dbReference type="InterPro" id="IPR001148">
    <property type="entry name" value="CA_dom"/>
</dbReference>
<organism evidence="2 3">
    <name type="scientific">Araneus ventricosus</name>
    <name type="common">Orbweaver spider</name>
    <name type="synonym">Epeira ventricosa</name>
    <dbReference type="NCBI Taxonomy" id="182803"/>
    <lineage>
        <taxon>Eukaryota</taxon>
        <taxon>Metazoa</taxon>
        <taxon>Ecdysozoa</taxon>
        <taxon>Arthropoda</taxon>
        <taxon>Chelicerata</taxon>
        <taxon>Arachnida</taxon>
        <taxon>Araneae</taxon>
        <taxon>Araneomorphae</taxon>
        <taxon>Entelegynae</taxon>
        <taxon>Araneoidea</taxon>
        <taxon>Araneidae</taxon>
        <taxon>Araneus</taxon>
    </lineage>
</organism>
<sequence>PRQWPSLFPACNGDKQSPIDIQASNVKRDRHLKKLSFFSYDKAVKQADILNDGHTGKHGFLIPMHWIQYALTYFPSNFLQKSTAHFPGTGRVF</sequence>
<dbReference type="EMBL" id="BGPR01210437">
    <property type="protein sequence ID" value="GBN40421.1"/>
    <property type="molecule type" value="Genomic_DNA"/>
</dbReference>
<dbReference type="AlphaFoldDB" id="A0A4Y2NM94"/>
<dbReference type="SUPFAM" id="SSF51069">
    <property type="entry name" value="Carbonic anhydrase"/>
    <property type="match status" value="1"/>
</dbReference>
<dbReference type="OrthoDB" id="6414576at2759"/>
<reference evidence="2 3" key="1">
    <citation type="journal article" date="2019" name="Sci. Rep.">
        <title>Orb-weaving spider Araneus ventricosus genome elucidates the spidroin gene catalogue.</title>
        <authorList>
            <person name="Kono N."/>
            <person name="Nakamura H."/>
            <person name="Ohtoshi R."/>
            <person name="Moran D.A.P."/>
            <person name="Shinohara A."/>
            <person name="Yoshida Y."/>
            <person name="Fujiwara M."/>
            <person name="Mori M."/>
            <person name="Tomita M."/>
            <person name="Arakawa K."/>
        </authorList>
    </citation>
    <scope>NUCLEOTIDE SEQUENCE [LARGE SCALE GENOMIC DNA]</scope>
</reference>
<comment type="caution">
    <text evidence="2">The sequence shown here is derived from an EMBL/GenBank/DDBJ whole genome shotgun (WGS) entry which is preliminary data.</text>
</comment>
<feature type="non-terminal residue" evidence="2">
    <location>
        <position position="1"/>
    </location>
</feature>
<dbReference type="Pfam" id="PF00194">
    <property type="entry name" value="Carb_anhydrase"/>
    <property type="match status" value="1"/>
</dbReference>
<proteinExistence type="predicted"/>
<dbReference type="Gene3D" id="3.10.200.10">
    <property type="entry name" value="Alpha carbonic anhydrase"/>
    <property type="match status" value="1"/>
</dbReference>
<gene>
    <name evidence="2" type="ORF">AVEN_62533_1</name>
</gene>
<name>A0A4Y2NM94_ARAVE</name>
<evidence type="ECO:0000259" key="1">
    <source>
        <dbReference type="PROSITE" id="PS51144"/>
    </source>
</evidence>
<dbReference type="InterPro" id="IPR036398">
    <property type="entry name" value="CA_dom_sf"/>
</dbReference>